<sequence length="218" mass="22391">MVLHYPRGVAVVAVFLSALAGFVDAMGFITLGGYFVSFMSGNSTKLAVSLGEGLVGTALTGAGIVVLFVIGVMAGSFTGRTAGRSHRQAVLTLVAVLLALAATAHLVGGTPVAIALMVLAMGAENATFEREGEVSISLTYMTGTLVKMGQRLVTALTGGERWGWVRHFLLWAAMVIGAALGAFAHNLVGLNALWAAASWAAALAVVLARMPPPRPARG</sequence>
<feature type="transmembrane region" description="Helical" evidence="1">
    <location>
        <begin position="192"/>
        <end position="210"/>
    </location>
</feature>
<evidence type="ECO:0000313" key="3">
    <source>
        <dbReference type="Proteomes" id="UP000006892"/>
    </source>
</evidence>
<feature type="transmembrane region" description="Helical" evidence="1">
    <location>
        <begin position="55"/>
        <end position="77"/>
    </location>
</feature>
<reference evidence="2" key="1">
    <citation type="journal article" date="2010" name="PLoS Genet.">
        <title>The genome of a pathogenic rhodococcus: cooptive virulence underpinned by key gene acquisitions.</title>
        <authorList>
            <person name="Letek M."/>
            <person name="Gonzalez P."/>
            <person name="Macarthur I."/>
            <person name="Rodriguez H."/>
            <person name="Freeman T.C."/>
            <person name="Valero-Rello A."/>
            <person name="Blanco M."/>
            <person name="Buckley T."/>
            <person name="Cherevach I."/>
            <person name="Fahey R."/>
            <person name="Hapeshi A."/>
            <person name="Holdstock J."/>
            <person name="Leadon D."/>
            <person name="Navas J."/>
            <person name="Ocampo A."/>
            <person name="Quail M.A."/>
            <person name="Sanders M."/>
            <person name="Scortti M.M."/>
            <person name="Prescott J.F."/>
            <person name="Fogarty U."/>
            <person name="Meijer W.G."/>
            <person name="Parkhill J."/>
            <person name="Bentley S.D."/>
            <person name="Vazquez-Boland J.A."/>
        </authorList>
    </citation>
    <scope>NUCLEOTIDE SEQUENCE [LARGE SCALE GENOMIC DNA]</scope>
    <source>
        <strain evidence="2 3">103S</strain>
    </source>
</reference>
<dbReference type="AlphaFoldDB" id="A0A3S5YAK3"/>
<dbReference type="PANTHER" id="PTHR37314:SF4">
    <property type="entry name" value="UPF0700 TRANSMEMBRANE PROTEIN YOAK"/>
    <property type="match status" value="1"/>
</dbReference>
<dbReference type="Proteomes" id="UP001154400">
    <property type="component" value="Chromosome"/>
</dbReference>
<protein>
    <submittedName>
        <fullName evidence="2">Integral membrane protein</fullName>
    </submittedName>
</protein>
<feature type="transmembrane region" description="Helical" evidence="1">
    <location>
        <begin position="12"/>
        <end position="35"/>
    </location>
</feature>
<dbReference type="KEGG" id="req:REQ_36120"/>
<dbReference type="RefSeq" id="WP_013416906.1">
    <property type="nucleotide sequence ID" value="NC_014659.1"/>
</dbReference>
<accession>A0A3S5YAK3</accession>
<keyword evidence="1" id="KW-0812">Transmembrane</keyword>
<dbReference type="PANTHER" id="PTHR37314">
    <property type="entry name" value="SLR0142 PROTEIN"/>
    <property type="match status" value="1"/>
</dbReference>
<dbReference type="EMBL" id="FN563149">
    <property type="protein sequence ID" value="CBH49601.1"/>
    <property type="molecule type" value="Genomic_DNA"/>
</dbReference>
<name>A0A3S5YAK3_RHOH1</name>
<keyword evidence="1" id="KW-0472">Membrane</keyword>
<evidence type="ECO:0000313" key="2">
    <source>
        <dbReference type="EMBL" id="CBH49601.1"/>
    </source>
</evidence>
<organism evidence="2">
    <name type="scientific">Rhodococcus hoagii (strain 103S)</name>
    <name type="common">Rhodococcus equi</name>
    <dbReference type="NCBI Taxonomy" id="685727"/>
    <lineage>
        <taxon>Bacteria</taxon>
        <taxon>Bacillati</taxon>
        <taxon>Actinomycetota</taxon>
        <taxon>Actinomycetes</taxon>
        <taxon>Mycobacteriales</taxon>
        <taxon>Nocardiaceae</taxon>
        <taxon>Prescottella</taxon>
    </lineage>
</organism>
<feature type="transmembrane region" description="Helical" evidence="1">
    <location>
        <begin position="168"/>
        <end position="186"/>
    </location>
</feature>
<dbReference type="Pfam" id="PF06912">
    <property type="entry name" value="DUF1275"/>
    <property type="match status" value="1"/>
</dbReference>
<proteinExistence type="predicted"/>
<gene>
    <name evidence="2" type="ordered locus">REQ_36120</name>
</gene>
<dbReference type="InterPro" id="IPR010699">
    <property type="entry name" value="DUF1275"/>
</dbReference>
<evidence type="ECO:0000256" key="1">
    <source>
        <dbReference type="SAM" id="Phobius"/>
    </source>
</evidence>
<feature type="transmembrane region" description="Helical" evidence="1">
    <location>
        <begin position="89"/>
        <end position="122"/>
    </location>
</feature>
<keyword evidence="1" id="KW-1133">Transmembrane helix</keyword>